<dbReference type="SUPFAM" id="SSF46689">
    <property type="entry name" value="Homeodomain-like"/>
    <property type="match status" value="1"/>
</dbReference>
<reference evidence="5" key="1">
    <citation type="journal article" date="2019" name="Int. J. Syst. Evol. Microbiol.">
        <title>The Global Catalogue of Microorganisms (GCM) 10K type strain sequencing project: providing services to taxonomists for standard genome sequencing and annotation.</title>
        <authorList>
            <consortium name="The Broad Institute Genomics Platform"/>
            <consortium name="The Broad Institute Genome Sequencing Center for Infectious Disease"/>
            <person name="Wu L."/>
            <person name="Ma J."/>
        </authorList>
    </citation>
    <scope>NUCLEOTIDE SEQUENCE [LARGE SCALE GENOMIC DNA]</scope>
    <source>
        <strain evidence="5">CGMCC 4.7132</strain>
    </source>
</reference>
<evidence type="ECO:0000256" key="1">
    <source>
        <dbReference type="ARBA" id="ARBA00023125"/>
    </source>
</evidence>
<evidence type="ECO:0000259" key="3">
    <source>
        <dbReference type="PROSITE" id="PS50977"/>
    </source>
</evidence>
<dbReference type="PRINTS" id="PR00455">
    <property type="entry name" value="HTHTETR"/>
</dbReference>
<feature type="DNA-binding region" description="H-T-H motif" evidence="2">
    <location>
        <begin position="36"/>
        <end position="55"/>
    </location>
</feature>
<dbReference type="PANTHER" id="PTHR30328:SF54">
    <property type="entry name" value="HTH-TYPE TRANSCRIPTIONAL REPRESSOR SCO4008"/>
    <property type="match status" value="1"/>
</dbReference>
<name>A0ABV9CTU8_9ACTN</name>
<dbReference type="InterPro" id="IPR041474">
    <property type="entry name" value="NicS_C"/>
</dbReference>
<accession>A0ABV9CTU8</accession>
<dbReference type="Pfam" id="PF00440">
    <property type="entry name" value="TetR_N"/>
    <property type="match status" value="1"/>
</dbReference>
<evidence type="ECO:0000313" key="5">
    <source>
        <dbReference type="Proteomes" id="UP001596004"/>
    </source>
</evidence>
<comment type="caution">
    <text evidence="4">The sequence shown here is derived from an EMBL/GenBank/DDBJ whole genome shotgun (WGS) entry which is preliminary data.</text>
</comment>
<dbReference type="SUPFAM" id="SSF48498">
    <property type="entry name" value="Tetracyclin repressor-like, C-terminal domain"/>
    <property type="match status" value="1"/>
</dbReference>
<dbReference type="Gene3D" id="1.10.357.10">
    <property type="entry name" value="Tetracycline Repressor, domain 2"/>
    <property type="match status" value="1"/>
</dbReference>
<sequence>MRRAPAERQRDPERTKERIVRAAIEEFGAKGFAGARVSEIAARAGVNKQLISYYFGGKEGLYRELTNRWQNTESAFADPATSLPDLAAAYVQVNARNRDFGKMFMWEGLTDGAVAPELAEDLRRDLEDMRRRQADGEFPADIDPACLLLALFAVSSAGVAFPHLVRVLCEADPASPTFTDHYAEQVRRLLTHLHP</sequence>
<dbReference type="EMBL" id="JBHSFP010000036">
    <property type="protein sequence ID" value="MFC4535832.1"/>
    <property type="molecule type" value="Genomic_DNA"/>
</dbReference>
<dbReference type="Proteomes" id="UP001596004">
    <property type="component" value="Unassembled WGS sequence"/>
</dbReference>
<dbReference type="PROSITE" id="PS50977">
    <property type="entry name" value="HTH_TETR_2"/>
    <property type="match status" value="1"/>
</dbReference>
<dbReference type="InterPro" id="IPR050109">
    <property type="entry name" value="HTH-type_TetR-like_transc_reg"/>
</dbReference>
<evidence type="ECO:0000313" key="4">
    <source>
        <dbReference type="EMBL" id="MFC4535832.1"/>
    </source>
</evidence>
<organism evidence="4 5">
    <name type="scientific">Sphaerisporangium dianthi</name>
    <dbReference type="NCBI Taxonomy" id="1436120"/>
    <lineage>
        <taxon>Bacteria</taxon>
        <taxon>Bacillati</taxon>
        <taxon>Actinomycetota</taxon>
        <taxon>Actinomycetes</taxon>
        <taxon>Streptosporangiales</taxon>
        <taxon>Streptosporangiaceae</taxon>
        <taxon>Sphaerisporangium</taxon>
    </lineage>
</organism>
<evidence type="ECO:0000256" key="2">
    <source>
        <dbReference type="PROSITE-ProRule" id="PRU00335"/>
    </source>
</evidence>
<protein>
    <submittedName>
        <fullName evidence="4">TetR/AcrR family transcriptional regulator</fullName>
    </submittedName>
</protein>
<dbReference type="InterPro" id="IPR009057">
    <property type="entry name" value="Homeodomain-like_sf"/>
</dbReference>
<feature type="domain" description="HTH tetR-type" evidence="3">
    <location>
        <begin position="13"/>
        <end position="73"/>
    </location>
</feature>
<keyword evidence="5" id="KW-1185">Reference proteome</keyword>
<proteinExistence type="predicted"/>
<dbReference type="Pfam" id="PF17938">
    <property type="entry name" value="TetR_C_29"/>
    <property type="match status" value="1"/>
</dbReference>
<dbReference type="InterPro" id="IPR001647">
    <property type="entry name" value="HTH_TetR"/>
</dbReference>
<dbReference type="InterPro" id="IPR036271">
    <property type="entry name" value="Tet_transcr_reg_TetR-rel_C_sf"/>
</dbReference>
<gene>
    <name evidence="4" type="ORF">ACFO60_34140</name>
</gene>
<keyword evidence="1 2" id="KW-0238">DNA-binding</keyword>
<dbReference type="PANTHER" id="PTHR30328">
    <property type="entry name" value="TRANSCRIPTIONAL REPRESSOR"/>
    <property type="match status" value="1"/>
</dbReference>
<dbReference type="RefSeq" id="WP_380849169.1">
    <property type="nucleotide sequence ID" value="NZ_JBHSFP010000036.1"/>
</dbReference>